<evidence type="ECO:0000256" key="1">
    <source>
        <dbReference type="SAM" id="Phobius"/>
    </source>
</evidence>
<protein>
    <submittedName>
        <fullName evidence="2">Uncharacterized protein</fullName>
    </submittedName>
</protein>
<name>A0AAD5FSN1_SILAS</name>
<sequence>MGDSKSSNKVRNIVIALLTLWAIISLIIIVVWATSPELKDATECNRKLKALKDDLAREKSVWSKDRHALEELVRQERINQSLLLTHIVQLKEQLKALNQSLDSCMQENVLLNGNITALNNEIDLHKAIEANLTANITLQQDMIELLKHNLSQAGIELETCSNLHKAAENLQTAAEMQKQSCQSSMQYIKKQLEKCKSPPQIEPGNDGPPGPRNGIFLVGVLCIRFLLIPCKYEKMIALFLFILVPIMTS</sequence>
<gene>
    <name evidence="2" type="ORF">C0J50_13943</name>
</gene>
<keyword evidence="3" id="KW-1185">Reference proteome</keyword>
<evidence type="ECO:0000313" key="3">
    <source>
        <dbReference type="Proteomes" id="UP001205998"/>
    </source>
</evidence>
<dbReference type="Proteomes" id="UP001205998">
    <property type="component" value="Unassembled WGS sequence"/>
</dbReference>
<dbReference type="AlphaFoldDB" id="A0AAD5FSN1"/>
<dbReference type="EMBL" id="MU551531">
    <property type="protein sequence ID" value="KAI5626654.1"/>
    <property type="molecule type" value="Genomic_DNA"/>
</dbReference>
<keyword evidence="1" id="KW-0472">Membrane</keyword>
<accession>A0AAD5FSN1</accession>
<keyword evidence="1" id="KW-0812">Transmembrane</keyword>
<proteinExistence type="predicted"/>
<evidence type="ECO:0000313" key="2">
    <source>
        <dbReference type="EMBL" id="KAI5626654.1"/>
    </source>
</evidence>
<comment type="caution">
    <text evidence="2">The sequence shown here is derived from an EMBL/GenBank/DDBJ whole genome shotgun (WGS) entry which is preliminary data.</text>
</comment>
<keyword evidence="1" id="KW-1133">Transmembrane helix</keyword>
<feature type="transmembrane region" description="Helical" evidence="1">
    <location>
        <begin position="12"/>
        <end position="33"/>
    </location>
</feature>
<reference evidence="2" key="1">
    <citation type="submission" date="2018-07" db="EMBL/GenBank/DDBJ databases">
        <title>Comparative genomics of catfishes provides insights into carnivory and benthic adaptation.</title>
        <authorList>
            <person name="Zhang Y."/>
            <person name="Wang D."/>
            <person name="Peng Z."/>
            <person name="Zheng S."/>
            <person name="Shao F."/>
            <person name="Tao W."/>
        </authorList>
    </citation>
    <scope>NUCLEOTIDE SEQUENCE</scope>
    <source>
        <strain evidence="2">Chongqing</strain>
    </source>
</reference>
<organism evidence="2 3">
    <name type="scientific">Silurus asotus</name>
    <name type="common">Amur catfish</name>
    <name type="synonym">Parasilurus asotus</name>
    <dbReference type="NCBI Taxonomy" id="30991"/>
    <lineage>
        <taxon>Eukaryota</taxon>
        <taxon>Metazoa</taxon>
        <taxon>Chordata</taxon>
        <taxon>Craniata</taxon>
        <taxon>Vertebrata</taxon>
        <taxon>Euteleostomi</taxon>
        <taxon>Actinopterygii</taxon>
        <taxon>Neopterygii</taxon>
        <taxon>Teleostei</taxon>
        <taxon>Ostariophysi</taxon>
        <taxon>Siluriformes</taxon>
        <taxon>Siluridae</taxon>
        <taxon>Silurus</taxon>
    </lineage>
</organism>